<dbReference type="Gene3D" id="2.10.260.10">
    <property type="match status" value="1"/>
</dbReference>
<protein>
    <submittedName>
        <fullName evidence="1">AbrB/MazE/SpoVT family DNA-binding domain-containing protein</fullName>
    </submittedName>
</protein>
<name>A0ABV0K2U5_9CYAN</name>
<sequence length="77" mass="8469">MLTKLTEQNKITLPSSVTEALGPVEYFEITLENGQIILTPVKVQRSDAVREKLAELNITEQDIADAIAWSRGSSAPQ</sequence>
<dbReference type="SUPFAM" id="SSF89447">
    <property type="entry name" value="AbrB/MazE/MraZ-like"/>
    <property type="match status" value="1"/>
</dbReference>
<dbReference type="RefSeq" id="WP_190701265.1">
    <property type="nucleotide sequence ID" value="NZ_JAMPKX010000003.1"/>
</dbReference>
<evidence type="ECO:0000313" key="1">
    <source>
        <dbReference type="EMBL" id="MEP0947098.1"/>
    </source>
</evidence>
<proteinExistence type="predicted"/>
<comment type="caution">
    <text evidence="1">The sequence shown here is derived from an EMBL/GenBank/DDBJ whole genome shotgun (WGS) entry which is preliminary data.</text>
</comment>
<accession>A0ABV0K2U5</accession>
<dbReference type="InterPro" id="IPR037914">
    <property type="entry name" value="SpoVT-AbrB_sf"/>
</dbReference>
<keyword evidence="1" id="KW-0238">DNA-binding</keyword>
<evidence type="ECO:0000313" key="2">
    <source>
        <dbReference type="Proteomes" id="UP001482513"/>
    </source>
</evidence>
<keyword evidence="2" id="KW-1185">Reference proteome</keyword>
<dbReference type="GO" id="GO:0003677">
    <property type="term" value="F:DNA binding"/>
    <property type="evidence" value="ECO:0007669"/>
    <property type="project" value="UniProtKB-KW"/>
</dbReference>
<reference evidence="1 2" key="1">
    <citation type="submission" date="2022-04" db="EMBL/GenBank/DDBJ databases">
        <title>Positive selection, recombination, and allopatry shape intraspecific diversity of widespread and dominant cyanobacteria.</title>
        <authorList>
            <person name="Wei J."/>
            <person name="Shu W."/>
            <person name="Hu C."/>
        </authorList>
    </citation>
    <scope>NUCLEOTIDE SEQUENCE [LARGE SCALE GENOMIC DNA]</scope>
    <source>
        <strain evidence="1 2">DQ-A4</strain>
    </source>
</reference>
<organism evidence="1 2">
    <name type="scientific">Leptolyngbya subtilissima DQ-A4</name>
    <dbReference type="NCBI Taxonomy" id="2933933"/>
    <lineage>
        <taxon>Bacteria</taxon>
        <taxon>Bacillati</taxon>
        <taxon>Cyanobacteriota</taxon>
        <taxon>Cyanophyceae</taxon>
        <taxon>Leptolyngbyales</taxon>
        <taxon>Leptolyngbyaceae</taxon>
        <taxon>Leptolyngbya group</taxon>
        <taxon>Leptolyngbya</taxon>
    </lineage>
</organism>
<dbReference type="EMBL" id="JAMPKX010000003">
    <property type="protein sequence ID" value="MEP0947098.1"/>
    <property type="molecule type" value="Genomic_DNA"/>
</dbReference>
<gene>
    <name evidence="1" type="ORF">NC992_09470</name>
</gene>
<dbReference type="Proteomes" id="UP001482513">
    <property type="component" value="Unassembled WGS sequence"/>
</dbReference>